<keyword evidence="8" id="KW-0735">Signal-anchor</keyword>
<keyword evidence="10" id="KW-0520">NAD</keyword>
<evidence type="ECO:0000256" key="9">
    <source>
        <dbReference type="ARBA" id="ARBA00022989"/>
    </source>
</evidence>
<dbReference type="EC" id="4.1.1.35" evidence="5"/>
<dbReference type="GO" id="GO:0042732">
    <property type="term" value="P:D-xylose metabolic process"/>
    <property type="evidence" value="ECO:0007669"/>
    <property type="project" value="InterPro"/>
</dbReference>
<proteinExistence type="inferred from homology"/>
<comment type="caution">
    <text evidence="16">The sequence shown here is derived from an EMBL/GenBank/DDBJ whole genome shotgun (WGS) entry which is preliminary data.</text>
</comment>
<dbReference type="Proteomes" id="UP000230093">
    <property type="component" value="Unassembled WGS sequence"/>
</dbReference>
<evidence type="ECO:0000256" key="4">
    <source>
        <dbReference type="ARBA" id="ARBA00007505"/>
    </source>
</evidence>
<accession>A0A2H0W952</accession>
<keyword evidence="9" id="KW-1133">Transmembrane helix</keyword>
<evidence type="ECO:0000256" key="12">
    <source>
        <dbReference type="ARBA" id="ARBA00023136"/>
    </source>
</evidence>
<evidence type="ECO:0000313" key="16">
    <source>
        <dbReference type="EMBL" id="PIS09186.1"/>
    </source>
</evidence>
<dbReference type="SUPFAM" id="SSF51735">
    <property type="entry name" value="NAD(P)-binding Rossmann-fold domains"/>
    <property type="match status" value="1"/>
</dbReference>
<evidence type="ECO:0000313" key="17">
    <source>
        <dbReference type="Proteomes" id="UP000230093"/>
    </source>
</evidence>
<dbReference type="AlphaFoldDB" id="A0A2H0W952"/>
<dbReference type="GO" id="GO:0005737">
    <property type="term" value="C:cytoplasm"/>
    <property type="evidence" value="ECO:0007669"/>
    <property type="project" value="TreeGrafter"/>
</dbReference>
<sequence>MKKVLITGGAGFIGSHLSEEFLNLGYQVTCLDNFITGQKKNISRLAASPNFKLIKSDVSKKSTYELLDQPYSLILHFASPAGANPKSPLSYYKLPIKTYLVNSIGTHYLLKLAKKNKAEFIFASTSEVYGNPLEHPQKETYFGNTNPVGPRACYDESKRFGEMVTNTYGKKHQLNTKIVRIFNTYGPRMNPKDGRAIPLFITQALKNKPINIYGTGKQTRSFCYIADLVKGIVEVINLGKPGEIYNLGNPEEITINQMVEKIINLTNSESKVIYQKELEDDPQKRCPDISKAKKGLNWEPKVSLEKGLLKTIEYFRRENE</sequence>
<protein>
    <recommendedName>
        <fullName evidence="5">UDP-glucuronate decarboxylase</fullName>
        <ecNumber evidence="5">4.1.1.35</ecNumber>
    </recommendedName>
</protein>
<dbReference type="InterPro" id="IPR036291">
    <property type="entry name" value="NAD(P)-bd_dom_sf"/>
</dbReference>
<dbReference type="PANTHER" id="PTHR43078:SF6">
    <property type="entry name" value="UDP-GLUCURONIC ACID DECARBOXYLASE 1"/>
    <property type="match status" value="1"/>
</dbReference>
<comment type="similarity">
    <text evidence="4">Belongs to the NAD(P)-dependent epimerase/dehydratase family. UDP-glucuronic acid decarboxylase subfamily.</text>
</comment>
<evidence type="ECO:0000256" key="3">
    <source>
        <dbReference type="ARBA" id="ARBA00005100"/>
    </source>
</evidence>
<keyword evidence="13" id="KW-0325">Glycoprotein</keyword>
<dbReference type="PANTHER" id="PTHR43078">
    <property type="entry name" value="UDP-GLUCURONIC ACID DECARBOXYLASE-RELATED"/>
    <property type="match status" value="1"/>
</dbReference>
<gene>
    <name evidence="16" type="ORF">COT75_02915</name>
</gene>
<dbReference type="GO" id="GO:0070403">
    <property type="term" value="F:NAD+ binding"/>
    <property type="evidence" value="ECO:0007669"/>
    <property type="project" value="InterPro"/>
</dbReference>
<dbReference type="InterPro" id="IPR016040">
    <property type="entry name" value="NAD(P)-bd_dom"/>
</dbReference>
<evidence type="ECO:0000256" key="2">
    <source>
        <dbReference type="ARBA" id="ARBA00004447"/>
    </source>
</evidence>
<dbReference type="UniPathway" id="UPA00796">
    <property type="reaction ID" value="UER00771"/>
</dbReference>
<dbReference type="InterPro" id="IPR044516">
    <property type="entry name" value="UXS-like"/>
</dbReference>
<dbReference type="Gene3D" id="3.40.50.720">
    <property type="entry name" value="NAD(P)-binding Rossmann-like Domain"/>
    <property type="match status" value="1"/>
</dbReference>
<evidence type="ECO:0000256" key="6">
    <source>
        <dbReference type="ARBA" id="ARBA00022692"/>
    </source>
</evidence>
<evidence type="ECO:0000256" key="14">
    <source>
        <dbReference type="ARBA" id="ARBA00023239"/>
    </source>
</evidence>
<keyword evidence="12" id="KW-0472">Membrane</keyword>
<evidence type="ECO:0000256" key="8">
    <source>
        <dbReference type="ARBA" id="ARBA00022968"/>
    </source>
</evidence>
<keyword evidence="7" id="KW-0210">Decarboxylase</keyword>
<comment type="pathway">
    <text evidence="3">Nucleotide-sugar biosynthesis; UDP-alpha-D-xylose biosynthesis; UDP-alpha-D-xylose from UDP-alpha-D-glucuronate: step 1/1.</text>
</comment>
<reference evidence="17" key="1">
    <citation type="submission" date="2017-09" db="EMBL/GenBank/DDBJ databases">
        <title>Depth-based differentiation of microbial function through sediment-hosted aquifers and enrichment of novel symbionts in the deep terrestrial subsurface.</title>
        <authorList>
            <person name="Probst A.J."/>
            <person name="Ladd B."/>
            <person name="Jarett J.K."/>
            <person name="Geller-Mcgrath D.E."/>
            <person name="Sieber C.M.K."/>
            <person name="Emerson J.B."/>
            <person name="Anantharaman K."/>
            <person name="Thomas B.C."/>
            <person name="Malmstrom R."/>
            <person name="Stieglmeier M."/>
            <person name="Klingl A."/>
            <person name="Woyke T."/>
            <person name="Ryan C.M."/>
            <person name="Banfield J.F."/>
        </authorList>
    </citation>
    <scope>NUCLEOTIDE SEQUENCE [LARGE SCALE GENOMIC DNA]</scope>
</reference>
<dbReference type="FunFam" id="3.40.50.720:FF:000065">
    <property type="entry name" value="UDP-glucuronic acid decarboxylase 1"/>
    <property type="match status" value="1"/>
</dbReference>
<evidence type="ECO:0000256" key="1">
    <source>
        <dbReference type="ARBA" id="ARBA00001911"/>
    </source>
</evidence>
<dbReference type="Pfam" id="PF16363">
    <property type="entry name" value="GDP_Man_Dehyd"/>
    <property type="match status" value="1"/>
</dbReference>
<evidence type="ECO:0000256" key="5">
    <source>
        <dbReference type="ARBA" id="ARBA00012290"/>
    </source>
</evidence>
<dbReference type="EMBL" id="PEZT01000016">
    <property type="protein sequence ID" value="PIS09186.1"/>
    <property type="molecule type" value="Genomic_DNA"/>
</dbReference>
<evidence type="ECO:0000259" key="15">
    <source>
        <dbReference type="Pfam" id="PF16363"/>
    </source>
</evidence>
<keyword evidence="14" id="KW-0456">Lyase</keyword>
<dbReference type="GO" id="GO:0033320">
    <property type="term" value="P:UDP-D-xylose biosynthetic process"/>
    <property type="evidence" value="ECO:0007669"/>
    <property type="project" value="UniProtKB-UniPathway"/>
</dbReference>
<dbReference type="GO" id="GO:0048040">
    <property type="term" value="F:UDP-glucuronate decarboxylase activity"/>
    <property type="evidence" value="ECO:0007669"/>
    <property type="project" value="UniProtKB-EC"/>
</dbReference>
<keyword evidence="6" id="KW-0812">Transmembrane</keyword>
<evidence type="ECO:0000256" key="7">
    <source>
        <dbReference type="ARBA" id="ARBA00022793"/>
    </source>
</evidence>
<comment type="subcellular location">
    <subcellularLocation>
        <location evidence="2">Golgi apparatus</location>
        <location evidence="2">Golgi stack membrane</location>
        <topology evidence="2">Single-pass type II membrane protein</topology>
    </subcellularLocation>
</comment>
<feature type="domain" description="NAD(P)-binding" evidence="15">
    <location>
        <begin position="5"/>
        <end position="308"/>
    </location>
</feature>
<evidence type="ECO:0000256" key="11">
    <source>
        <dbReference type="ARBA" id="ARBA00023034"/>
    </source>
</evidence>
<evidence type="ECO:0000256" key="10">
    <source>
        <dbReference type="ARBA" id="ARBA00023027"/>
    </source>
</evidence>
<organism evidence="16 17">
    <name type="scientific">Candidatus Beckwithbacteria bacterium CG10_big_fil_rev_8_21_14_0_10_34_10</name>
    <dbReference type="NCBI Taxonomy" id="1974495"/>
    <lineage>
        <taxon>Bacteria</taxon>
        <taxon>Candidatus Beckwithiibacteriota</taxon>
    </lineage>
</organism>
<evidence type="ECO:0000256" key="13">
    <source>
        <dbReference type="ARBA" id="ARBA00023180"/>
    </source>
</evidence>
<name>A0A2H0W952_9BACT</name>
<keyword evidence="11" id="KW-0333">Golgi apparatus</keyword>
<comment type="cofactor">
    <cofactor evidence="1">
        <name>NAD(+)</name>
        <dbReference type="ChEBI" id="CHEBI:57540"/>
    </cofactor>
</comment>